<organism evidence="2 3">
    <name type="scientific">Dunaliella salina</name>
    <name type="common">Green alga</name>
    <name type="synonym">Protococcus salinus</name>
    <dbReference type="NCBI Taxonomy" id="3046"/>
    <lineage>
        <taxon>Eukaryota</taxon>
        <taxon>Viridiplantae</taxon>
        <taxon>Chlorophyta</taxon>
        <taxon>core chlorophytes</taxon>
        <taxon>Chlorophyceae</taxon>
        <taxon>CS clade</taxon>
        <taxon>Chlamydomonadales</taxon>
        <taxon>Dunaliellaceae</taxon>
        <taxon>Dunaliella</taxon>
    </lineage>
</organism>
<accession>A0ABQ7G3J9</accession>
<feature type="region of interest" description="Disordered" evidence="1">
    <location>
        <begin position="260"/>
        <end position="304"/>
    </location>
</feature>
<name>A0ABQ7G3J9_DUNSA</name>
<feature type="region of interest" description="Disordered" evidence="1">
    <location>
        <begin position="439"/>
        <end position="466"/>
    </location>
</feature>
<dbReference type="EMBL" id="MU070194">
    <property type="protein sequence ID" value="KAF5829176.1"/>
    <property type="molecule type" value="Genomic_DNA"/>
</dbReference>
<proteinExistence type="predicted"/>
<feature type="compositionally biased region" description="Low complexity" evidence="1">
    <location>
        <begin position="210"/>
        <end position="221"/>
    </location>
</feature>
<feature type="compositionally biased region" description="Low complexity" evidence="1">
    <location>
        <begin position="293"/>
        <end position="302"/>
    </location>
</feature>
<feature type="compositionally biased region" description="Low complexity" evidence="1">
    <location>
        <begin position="190"/>
        <end position="202"/>
    </location>
</feature>
<evidence type="ECO:0000256" key="1">
    <source>
        <dbReference type="SAM" id="MobiDB-lite"/>
    </source>
</evidence>
<reference evidence="2" key="1">
    <citation type="submission" date="2017-08" db="EMBL/GenBank/DDBJ databases">
        <authorList>
            <person name="Polle J.E."/>
            <person name="Barry K."/>
            <person name="Cushman J."/>
            <person name="Schmutz J."/>
            <person name="Tran D."/>
            <person name="Hathwaick L.T."/>
            <person name="Yim W.C."/>
            <person name="Jenkins J."/>
            <person name="Mckie-Krisberg Z.M."/>
            <person name="Prochnik S."/>
            <person name="Lindquist E."/>
            <person name="Dockter R.B."/>
            <person name="Adam C."/>
            <person name="Molina H."/>
            <person name="Bunkerborg J."/>
            <person name="Jin E."/>
            <person name="Buchheim M."/>
            <person name="Magnuson J."/>
        </authorList>
    </citation>
    <scope>NUCLEOTIDE SEQUENCE</scope>
    <source>
        <strain evidence="2">CCAP 19/18</strain>
    </source>
</reference>
<feature type="region of interest" description="Disordered" evidence="1">
    <location>
        <begin position="188"/>
        <end position="234"/>
    </location>
</feature>
<comment type="caution">
    <text evidence="2">The sequence shown here is derived from an EMBL/GenBank/DDBJ whole genome shotgun (WGS) entry which is preliminary data.</text>
</comment>
<protein>
    <submittedName>
        <fullName evidence="2">Uncharacterized protein</fullName>
    </submittedName>
</protein>
<gene>
    <name evidence="2" type="ORF">DUNSADRAFT_16441</name>
</gene>
<dbReference type="Proteomes" id="UP000815325">
    <property type="component" value="Unassembled WGS sequence"/>
</dbReference>
<sequence length="562" mass="60266">MQQCAHYSKVNNGAALLSSSYRQRQRMHPQPVMHHNPHLAASPLQCNILERSRAGLTCRAAMRNDAPNNQQTAQPLGEAAKRVLLVMLTKMVHQESLLKVASPATDQLLRARPETTSMEFMLWVAEQEAQAQPGQQKELLASVCQRLVMFRELLDQERMDALFVSTSKALQVDQRHDEEAALLLGGAQPSLSSDISPSSTSSYRVQLLDSSGSESPSTTGSAEDGMDGSWGNGTSKEQGCVAHAGISSCRGVEDAHVCADENAQGDGSSGPELGGDRSRSRVGSAAGVGENNSSSSSSSSSSIREVDLVPSMGVIPAPSPLPPSLASRPEQYAVQLAQTVTGVPVVTDGYSPVYDLLLKAAPPAALTAEGVAKAHQEAAELGQDMRGRRQRSVASILGRTKLTPQQADQLKAGTAAARILDLLLSFPTEDERVALLPDCFTPPPDEVEQGPQKPLGQDPLGSEGHQWMQGVPHQAEAAEGSSSAGVEEETDELWCTPAQLLNELDARLRQMTEAGSMDMQDQLQQKRLGVPEGQLAGKELEEALQGLRLHVHAYFMQAMRQR</sequence>
<evidence type="ECO:0000313" key="2">
    <source>
        <dbReference type="EMBL" id="KAF5829176.1"/>
    </source>
</evidence>
<evidence type="ECO:0000313" key="3">
    <source>
        <dbReference type="Proteomes" id="UP000815325"/>
    </source>
</evidence>
<keyword evidence="3" id="KW-1185">Reference proteome</keyword>